<evidence type="ECO:0000313" key="1">
    <source>
        <dbReference type="Proteomes" id="UP000504606"/>
    </source>
</evidence>
<accession>A0A9C6X3R0</accession>
<evidence type="ECO:0000313" key="2">
    <source>
        <dbReference type="RefSeq" id="XP_052128590.1"/>
    </source>
</evidence>
<keyword evidence="1" id="KW-1185">Reference proteome</keyword>
<protein>
    <submittedName>
        <fullName evidence="2">Uncharacterized protein LOC127750585</fullName>
    </submittedName>
</protein>
<dbReference type="KEGG" id="foc:127750585"/>
<reference evidence="2" key="1">
    <citation type="submission" date="2025-08" db="UniProtKB">
        <authorList>
            <consortium name="RefSeq"/>
        </authorList>
    </citation>
    <scope>IDENTIFICATION</scope>
    <source>
        <tissue evidence="2">Whole organism</tissue>
    </source>
</reference>
<sequence length="114" mass="12454">MGSANGDGVDPVLYSIKDSSELRVTSDSLYNIDGWEGALAVLSHSIRSALLAMPQCCAHSARTMLSTWVAEVKETSRLFSGLHSWATELEVVGNSYRMRKMCFGTLCPSQKSHL</sequence>
<organism evidence="1 2">
    <name type="scientific">Frankliniella occidentalis</name>
    <name type="common">Western flower thrips</name>
    <name type="synonym">Euthrips occidentalis</name>
    <dbReference type="NCBI Taxonomy" id="133901"/>
    <lineage>
        <taxon>Eukaryota</taxon>
        <taxon>Metazoa</taxon>
        <taxon>Ecdysozoa</taxon>
        <taxon>Arthropoda</taxon>
        <taxon>Hexapoda</taxon>
        <taxon>Insecta</taxon>
        <taxon>Pterygota</taxon>
        <taxon>Neoptera</taxon>
        <taxon>Paraneoptera</taxon>
        <taxon>Thysanoptera</taxon>
        <taxon>Terebrantia</taxon>
        <taxon>Thripoidea</taxon>
        <taxon>Thripidae</taxon>
        <taxon>Frankliniella</taxon>
    </lineage>
</organism>
<dbReference type="Proteomes" id="UP000504606">
    <property type="component" value="Unplaced"/>
</dbReference>
<proteinExistence type="predicted"/>
<dbReference type="GeneID" id="127750585"/>
<dbReference type="RefSeq" id="XP_052128590.1">
    <property type="nucleotide sequence ID" value="XM_052272630.1"/>
</dbReference>
<dbReference type="AlphaFoldDB" id="A0A9C6X3R0"/>
<name>A0A9C6X3R0_FRAOC</name>
<gene>
    <name evidence="2" type="primary">LOC127750585</name>
</gene>